<dbReference type="PANTHER" id="PTHR31001">
    <property type="entry name" value="UNCHARACTERIZED TRANSCRIPTIONAL REGULATORY PROTEIN"/>
    <property type="match status" value="1"/>
</dbReference>
<dbReference type="RefSeq" id="XP_041216059.1">
    <property type="nucleotide sequence ID" value="XM_041372841.1"/>
</dbReference>
<evidence type="ECO:0000256" key="1">
    <source>
        <dbReference type="ARBA" id="ARBA00004123"/>
    </source>
</evidence>
<dbReference type="Pfam" id="PF00172">
    <property type="entry name" value="Zn_clus"/>
    <property type="match status" value="1"/>
</dbReference>
<keyword evidence="2" id="KW-0539">Nucleus</keyword>
<organism evidence="4 5">
    <name type="scientific">Suillus fuscotomentosus</name>
    <dbReference type="NCBI Taxonomy" id="1912939"/>
    <lineage>
        <taxon>Eukaryota</taxon>
        <taxon>Fungi</taxon>
        <taxon>Dikarya</taxon>
        <taxon>Basidiomycota</taxon>
        <taxon>Agaricomycotina</taxon>
        <taxon>Agaricomycetes</taxon>
        <taxon>Agaricomycetidae</taxon>
        <taxon>Boletales</taxon>
        <taxon>Suillineae</taxon>
        <taxon>Suillaceae</taxon>
        <taxon>Suillus</taxon>
    </lineage>
</organism>
<evidence type="ECO:0000313" key="4">
    <source>
        <dbReference type="EMBL" id="KAG1879950.1"/>
    </source>
</evidence>
<keyword evidence="5" id="KW-1185">Reference proteome</keyword>
<dbReference type="GO" id="GO:0005634">
    <property type="term" value="C:nucleus"/>
    <property type="evidence" value="ECO:0007669"/>
    <property type="project" value="UniProtKB-SubCell"/>
</dbReference>
<evidence type="ECO:0000259" key="3">
    <source>
        <dbReference type="PROSITE" id="PS50048"/>
    </source>
</evidence>
<proteinExistence type="predicted"/>
<dbReference type="InterPro" id="IPR036864">
    <property type="entry name" value="Zn2-C6_fun-type_DNA-bd_sf"/>
</dbReference>
<dbReference type="PANTHER" id="PTHR31001:SF56">
    <property type="entry name" value="ZN(2)-C6 FUNGAL-TYPE DOMAIN-CONTAINING PROTEIN"/>
    <property type="match status" value="1"/>
</dbReference>
<dbReference type="GO" id="GO:0000981">
    <property type="term" value="F:DNA-binding transcription factor activity, RNA polymerase II-specific"/>
    <property type="evidence" value="ECO:0007669"/>
    <property type="project" value="InterPro"/>
</dbReference>
<reference evidence="4" key="1">
    <citation type="journal article" date="2020" name="New Phytol.">
        <title>Comparative genomics reveals dynamic genome evolution in host specialist ectomycorrhizal fungi.</title>
        <authorList>
            <person name="Lofgren L.A."/>
            <person name="Nguyen N.H."/>
            <person name="Vilgalys R."/>
            <person name="Ruytinx J."/>
            <person name="Liao H.L."/>
            <person name="Branco S."/>
            <person name="Kuo A."/>
            <person name="LaButti K."/>
            <person name="Lipzen A."/>
            <person name="Andreopoulos W."/>
            <person name="Pangilinan J."/>
            <person name="Riley R."/>
            <person name="Hundley H."/>
            <person name="Na H."/>
            <person name="Barry K."/>
            <person name="Grigoriev I.V."/>
            <person name="Stajich J.E."/>
            <person name="Kennedy P.G."/>
        </authorList>
    </citation>
    <scope>NUCLEOTIDE SEQUENCE</scope>
    <source>
        <strain evidence="4">FC203</strain>
    </source>
</reference>
<evidence type="ECO:0000313" key="5">
    <source>
        <dbReference type="Proteomes" id="UP001195769"/>
    </source>
</evidence>
<gene>
    <name evidence="4" type="ORF">F5891DRAFT_696735</name>
</gene>
<dbReference type="PROSITE" id="PS50048">
    <property type="entry name" value="ZN2_CY6_FUNGAL_2"/>
    <property type="match status" value="1"/>
</dbReference>
<comment type="subcellular location">
    <subcellularLocation>
        <location evidence="1">Nucleus</location>
    </subcellularLocation>
</comment>
<dbReference type="InterPro" id="IPR050613">
    <property type="entry name" value="Sec_Metabolite_Reg"/>
</dbReference>
<dbReference type="EMBL" id="JABBWK010000703">
    <property type="protein sequence ID" value="KAG1879950.1"/>
    <property type="molecule type" value="Genomic_DNA"/>
</dbReference>
<comment type="caution">
    <text evidence="4">The sequence shown here is derived from an EMBL/GenBank/DDBJ whole genome shotgun (WGS) entry which is preliminary data.</text>
</comment>
<dbReference type="GO" id="GO:0008270">
    <property type="term" value="F:zinc ion binding"/>
    <property type="evidence" value="ECO:0007669"/>
    <property type="project" value="InterPro"/>
</dbReference>
<name>A0AAD4DMI6_9AGAM</name>
<sequence length="64" mass="7329">MSSKERQRTRGEIACAECRRLKAQCDRQVPCSTCIKRGCSMLCLNGKNSFMTWNIQTFHTDDAL</sequence>
<dbReference type="AlphaFoldDB" id="A0AAD4DMI6"/>
<dbReference type="GeneID" id="64667139"/>
<dbReference type="SMART" id="SM00066">
    <property type="entry name" value="GAL4"/>
    <property type="match status" value="1"/>
</dbReference>
<dbReference type="InterPro" id="IPR001138">
    <property type="entry name" value="Zn2Cys6_DnaBD"/>
</dbReference>
<accession>A0AAD4DMI6</accession>
<protein>
    <recommendedName>
        <fullName evidence="3">Zn(2)-C6 fungal-type domain-containing protein</fullName>
    </recommendedName>
</protein>
<feature type="domain" description="Zn(2)-C6 fungal-type" evidence="3">
    <location>
        <begin position="14"/>
        <end position="43"/>
    </location>
</feature>
<dbReference type="Gene3D" id="4.10.240.10">
    <property type="entry name" value="Zn(2)-C6 fungal-type DNA-binding domain"/>
    <property type="match status" value="1"/>
</dbReference>
<dbReference type="PROSITE" id="PS00463">
    <property type="entry name" value="ZN2_CY6_FUNGAL_1"/>
    <property type="match status" value="1"/>
</dbReference>
<dbReference type="Proteomes" id="UP001195769">
    <property type="component" value="Unassembled WGS sequence"/>
</dbReference>
<evidence type="ECO:0000256" key="2">
    <source>
        <dbReference type="ARBA" id="ARBA00023242"/>
    </source>
</evidence>
<dbReference type="SUPFAM" id="SSF57701">
    <property type="entry name" value="Zn2/Cys6 DNA-binding domain"/>
    <property type="match status" value="1"/>
</dbReference>